<evidence type="ECO:0000256" key="2">
    <source>
        <dbReference type="ARBA" id="ARBA00022679"/>
    </source>
</evidence>
<proteinExistence type="inferred from homology"/>
<evidence type="ECO:0000313" key="7">
    <source>
        <dbReference type="Proteomes" id="UP000242972"/>
    </source>
</evidence>
<accession>A0A2T2XDN9</accession>
<dbReference type="InterPro" id="IPR018485">
    <property type="entry name" value="FGGY_C"/>
</dbReference>
<dbReference type="GO" id="GO:0016301">
    <property type="term" value="F:kinase activity"/>
    <property type="evidence" value="ECO:0007669"/>
    <property type="project" value="UniProtKB-KW"/>
</dbReference>
<feature type="domain" description="Carbohydrate kinase FGGY N-terminal" evidence="4">
    <location>
        <begin position="4"/>
        <end position="242"/>
    </location>
</feature>
<feature type="domain" description="Carbohydrate kinase FGGY C-terminal" evidence="5">
    <location>
        <begin position="253"/>
        <end position="430"/>
    </location>
</feature>
<dbReference type="InterPro" id="IPR050406">
    <property type="entry name" value="FGGY_Carb_Kinase"/>
</dbReference>
<dbReference type="AlphaFoldDB" id="A0A2T2XDN9"/>
<dbReference type="InterPro" id="IPR018484">
    <property type="entry name" value="FGGY_N"/>
</dbReference>
<dbReference type="PIRSF" id="PIRSF000538">
    <property type="entry name" value="GlpK"/>
    <property type="match status" value="1"/>
</dbReference>
<gene>
    <name evidence="6" type="ORF">C7B46_13615</name>
</gene>
<evidence type="ECO:0008006" key="8">
    <source>
        <dbReference type="Google" id="ProtNLM"/>
    </source>
</evidence>
<dbReference type="PANTHER" id="PTHR43095">
    <property type="entry name" value="SUGAR KINASE"/>
    <property type="match status" value="1"/>
</dbReference>
<reference evidence="6 7" key="1">
    <citation type="journal article" date="2014" name="BMC Genomics">
        <title>Comparison of environmental and isolate Sulfobacillus genomes reveals diverse carbon, sulfur, nitrogen, and hydrogen metabolisms.</title>
        <authorList>
            <person name="Justice N.B."/>
            <person name="Norman A."/>
            <person name="Brown C.T."/>
            <person name="Singh A."/>
            <person name="Thomas B.C."/>
            <person name="Banfield J.F."/>
        </authorList>
    </citation>
    <scope>NUCLEOTIDE SEQUENCE [LARGE SCALE GENOMIC DNA]</scope>
    <source>
        <strain evidence="6">AMDSBA4</strain>
    </source>
</reference>
<comment type="similarity">
    <text evidence="1">Belongs to the FGGY kinase family.</text>
</comment>
<evidence type="ECO:0000313" key="6">
    <source>
        <dbReference type="EMBL" id="PSR32600.1"/>
    </source>
</evidence>
<dbReference type="InterPro" id="IPR000577">
    <property type="entry name" value="Carb_kinase_FGGY"/>
</dbReference>
<dbReference type="Pfam" id="PF00370">
    <property type="entry name" value="FGGY_N"/>
    <property type="match status" value="1"/>
</dbReference>
<keyword evidence="2" id="KW-0808">Transferase</keyword>
<name>A0A2T2XDN9_9FIRM</name>
<evidence type="ECO:0000256" key="3">
    <source>
        <dbReference type="ARBA" id="ARBA00022777"/>
    </source>
</evidence>
<keyword evidence="3" id="KW-0418">Kinase</keyword>
<dbReference type="Pfam" id="PF02782">
    <property type="entry name" value="FGGY_C"/>
    <property type="match status" value="1"/>
</dbReference>
<dbReference type="EMBL" id="PXYW01000035">
    <property type="protein sequence ID" value="PSR32600.1"/>
    <property type="molecule type" value="Genomic_DNA"/>
</dbReference>
<dbReference type="GO" id="GO:0005975">
    <property type="term" value="P:carbohydrate metabolic process"/>
    <property type="evidence" value="ECO:0007669"/>
    <property type="project" value="InterPro"/>
</dbReference>
<evidence type="ECO:0000256" key="1">
    <source>
        <dbReference type="ARBA" id="ARBA00009156"/>
    </source>
</evidence>
<evidence type="ECO:0000259" key="5">
    <source>
        <dbReference type="Pfam" id="PF02782"/>
    </source>
</evidence>
<dbReference type="InterPro" id="IPR043129">
    <property type="entry name" value="ATPase_NBD"/>
</dbReference>
<dbReference type="SUPFAM" id="SSF53067">
    <property type="entry name" value="Actin-like ATPase domain"/>
    <property type="match status" value="2"/>
</dbReference>
<dbReference type="Proteomes" id="UP000242972">
    <property type="component" value="Unassembled WGS sequence"/>
</dbReference>
<organism evidence="6 7">
    <name type="scientific">Sulfobacillus benefaciens</name>
    <dbReference type="NCBI Taxonomy" id="453960"/>
    <lineage>
        <taxon>Bacteria</taxon>
        <taxon>Bacillati</taxon>
        <taxon>Bacillota</taxon>
        <taxon>Clostridia</taxon>
        <taxon>Eubacteriales</taxon>
        <taxon>Clostridiales Family XVII. Incertae Sedis</taxon>
        <taxon>Sulfobacillus</taxon>
    </lineage>
</organism>
<evidence type="ECO:0000259" key="4">
    <source>
        <dbReference type="Pfam" id="PF00370"/>
    </source>
</evidence>
<dbReference type="Gene3D" id="3.30.420.40">
    <property type="match status" value="2"/>
</dbReference>
<protein>
    <recommendedName>
        <fullName evidence="8">Carbohydrate kinase</fullName>
    </recommendedName>
</protein>
<comment type="caution">
    <text evidence="6">The sequence shown here is derived from an EMBL/GenBank/DDBJ whole genome shotgun (WGS) entry which is preliminary data.</text>
</comment>
<sequence length="486" mass="52600">MASYVGIDVGTSSVKVGLLTDAGAWSVQSVPVFESSASLKTGTMDVEAWWTATLQALHNLGQSVSLEEVTALAVIGNTPTLICLDGNGDAVYPAILWSDTRAEQEAHELLEEHTLTQWNRIYGTYIPISGAYPSAKLRWLQKHEPWVIKRTAKIVQPKDFVNYRLTQVIAGDHWTSKGLVSLDRHNGLQPLEAIGLDQSLAPPCHRPVDTIGYITTSASNCTGLPQGVSVMAGWSDTLGAVLSLGLKAGDGFILSGTSDSIGMITEQSPLVTEALLCAPVWDTGYAILYGPTSSGLSTLTWADEALGPSLLAEIPETILPSAQRPLFVPYVLGQRSPIWNDRIRGAWFDVDVLTTRTQLGDAVLEGVVNAERDVLEAVTAATGTPCTRLVVTGGGSRVVRLNQWRTAIFDAPLWEGASDPVLGAALIAYWGTHPHAFPSPEIIRSSLDRMRQIKPVAQFTSRYERYRHAKRSLVAYTLAEGMEPNE</sequence>